<evidence type="ECO:0000313" key="1">
    <source>
        <dbReference type="EMBL" id="GAH66794.1"/>
    </source>
</evidence>
<comment type="caution">
    <text evidence="1">The sequence shown here is derived from an EMBL/GenBank/DDBJ whole genome shotgun (WGS) entry which is preliminary data.</text>
</comment>
<name>X1IL02_9ZZZZ</name>
<gene>
    <name evidence="1" type="ORF">S03H2_44909</name>
</gene>
<proteinExistence type="predicted"/>
<dbReference type="EMBL" id="BARU01028106">
    <property type="protein sequence ID" value="GAH66794.1"/>
    <property type="molecule type" value="Genomic_DNA"/>
</dbReference>
<organism evidence="1">
    <name type="scientific">marine sediment metagenome</name>
    <dbReference type="NCBI Taxonomy" id="412755"/>
    <lineage>
        <taxon>unclassified sequences</taxon>
        <taxon>metagenomes</taxon>
        <taxon>ecological metagenomes</taxon>
    </lineage>
</organism>
<protein>
    <submittedName>
        <fullName evidence="1">Uncharacterized protein</fullName>
    </submittedName>
</protein>
<sequence>MKIYLYGKWFNQIQFINDTKKISQVVHFNLISKYKKYNNRNIYLFPAITNEEVFASVESDIYKRMACSKGASFTGNFTCNSLRQAKNFDTFFSILIKSGIQKNIIGVGKNTLAYFDDTIRRKKMFTNQYNKSIFKKLKESALMAAYFDSEYMALVLFFIYKLFESFLITGIEIINLDKLGILFDSNYAFSVN</sequence>
<dbReference type="AlphaFoldDB" id="X1IL02"/>
<reference evidence="1" key="1">
    <citation type="journal article" date="2014" name="Front. Microbiol.">
        <title>High frequency of phylogenetically diverse reductive dehalogenase-homologous genes in deep subseafloor sedimentary metagenomes.</title>
        <authorList>
            <person name="Kawai M."/>
            <person name="Futagami T."/>
            <person name="Toyoda A."/>
            <person name="Takaki Y."/>
            <person name="Nishi S."/>
            <person name="Hori S."/>
            <person name="Arai W."/>
            <person name="Tsubouchi T."/>
            <person name="Morono Y."/>
            <person name="Uchiyama I."/>
            <person name="Ito T."/>
            <person name="Fujiyama A."/>
            <person name="Inagaki F."/>
            <person name="Takami H."/>
        </authorList>
    </citation>
    <scope>NUCLEOTIDE SEQUENCE</scope>
    <source>
        <strain evidence="1">Expedition CK06-06</strain>
    </source>
</reference>
<accession>X1IL02</accession>